<name>A0A9W5TYC5_9BACI</name>
<evidence type="ECO:0000313" key="17">
    <source>
        <dbReference type="Proteomes" id="UP000621492"/>
    </source>
</evidence>
<comment type="function">
    <text evidence="14">Catalyzes the transfer of a lysyl group from L-lysyl-tRNA(Lys) to membrane-bound phosphatidylglycerol (PG), which produces lysylphosphatidylglycerol (LPG), a major component of the bacterial membrane with a positive net charge. LPG synthesis contributes to bacterial virulence as it is involved in the resistance mechanism against cationic antimicrobial peptides (CAMP) produces by the host's immune system (defensins, cathelicidins) and by the competing microorganisms.</text>
</comment>
<feature type="transmembrane region" description="Helical" evidence="14">
    <location>
        <begin position="423"/>
        <end position="442"/>
    </location>
</feature>
<gene>
    <name evidence="14 16" type="primary">mprF</name>
    <name evidence="16" type="ORF">GCM10011409_26480</name>
</gene>
<feature type="transmembrane region" description="Helical" evidence="14">
    <location>
        <begin position="163"/>
        <end position="181"/>
    </location>
</feature>
<keyword evidence="8 14" id="KW-1133">Transmembrane helix</keyword>
<evidence type="ECO:0000256" key="9">
    <source>
        <dbReference type="ARBA" id="ARBA00023098"/>
    </source>
</evidence>
<keyword evidence="5" id="KW-1003">Cell membrane</keyword>
<feature type="transmembrane region" description="Helical" evidence="14">
    <location>
        <begin position="12"/>
        <end position="28"/>
    </location>
</feature>
<evidence type="ECO:0000256" key="4">
    <source>
        <dbReference type="ARBA" id="ARBA00021546"/>
    </source>
</evidence>
<dbReference type="Proteomes" id="UP000621492">
    <property type="component" value="Unassembled WGS sequence"/>
</dbReference>
<dbReference type="RefSeq" id="WP_188725325.1">
    <property type="nucleotide sequence ID" value="NZ_BMJD01000021.1"/>
</dbReference>
<dbReference type="EMBL" id="BMJD01000021">
    <property type="protein sequence ID" value="GGB47684.1"/>
    <property type="molecule type" value="Genomic_DNA"/>
</dbReference>
<dbReference type="NCBIfam" id="NF033480">
    <property type="entry name" value="bifunc_MprF"/>
    <property type="match status" value="1"/>
</dbReference>
<evidence type="ECO:0000256" key="13">
    <source>
        <dbReference type="ARBA" id="ARBA00047540"/>
    </source>
</evidence>
<evidence type="ECO:0000313" key="16">
    <source>
        <dbReference type="EMBL" id="GGB47684.1"/>
    </source>
</evidence>
<dbReference type="GO" id="GO:0055091">
    <property type="term" value="P:phospholipid homeostasis"/>
    <property type="evidence" value="ECO:0007669"/>
    <property type="project" value="TreeGrafter"/>
</dbReference>
<feature type="transmembrane region" description="Helical" evidence="14">
    <location>
        <begin position="229"/>
        <end position="249"/>
    </location>
</feature>
<comment type="catalytic activity">
    <reaction evidence="13 14">
        <text>L-lysyl-tRNA(Lys) + a 1,2-diacyl-sn-glycero-3-phospho-(1'-sn-glycerol) = a 1,2-diacyl-sn-glycero-3-phospho-1'-(3'-O-L-lysyl)-sn-glycerol + tRNA(Lys)</text>
        <dbReference type="Rhea" id="RHEA:10668"/>
        <dbReference type="Rhea" id="RHEA-COMP:9696"/>
        <dbReference type="Rhea" id="RHEA-COMP:9697"/>
        <dbReference type="ChEBI" id="CHEBI:64716"/>
        <dbReference type="ChEBI" id="CHEBI:75792"/>
        <dbReference type="ChEBI" id="CHEBI:78442"/>
        <dbReference type="ChEBI" id="CHEBI:78529"/>
        <dbReference type="EC" id="2.3.2.3"/>
    </reaction>
</comment>
<evidence type="ECO:0000256" key="2">
    <source>
        <dbReference type="ARBA" id="ARBA00008627"/>
    </source>
</evidence>
<dbReference type="AlphaFoldDB" id="A0A9W5TYC5"/>
<feature type="transmembrane region" description="Helical" evidence="14">
    <location>
        <begin position="48"/>
        <end position="74"/>
    </location>
</feature>
<keyword evidence="17" id="KW-1185">Reference proteome</keyword>
<evidence type="ECO:0000256" key="1">
    <source>
        <dbReference type="ARBA" id="ARBA00004651"/>
    </source>
</evidence>
<feature type="domain" description="Phosphatidylglycerol lysyltransferase C-terminal" evidence="15">
    <location>
        <begin position="530"/>
        <end position="821"/>
    </location>
</feature>
<dbReference type="GO" id="GO:0046677">
    <property type="term" value="P:response to antibiotic"/>
    <property type="evidence" value="ECO:0007669"/>
    <property type="project" value="UniProtKB-KW"/>
</dbReference>
<dbReference type="InterPro" id="IPR016181">
    <property type="entry name" value="Acyl_CoA_acyltransferase"/>
</dbReference>
<protein>
    <recommendedName>
        <fullName evidence="4 14">Phosphatidylglycerol lysyltransferase</fullName>
        <ecNumber evidence="3 14">2.3.2.3</ecNumber>
    </recommendedName>
    <alternativeName>
        <fullName evidence="12 14">Lysylphosphatidylglycerol synthase</fullName>
    </alternativeName>
</protein>
<feature type="transmembrane region" description="Helical" evidence="14">
    <location>
        <begin position="401"/>
        <end position="417"/>
    </location>
</feature>
<dbReference type="InterPro" id="IPR024320">
    <property type="entry name" value="LPG_synthase_C"/>
</dbReference>
<keyword evidence="10 14" id="KW-0472">Membrane</keyword>
<feature type="transmembrane region" description="Helical" evidence="14">
    <location>
        <begin position="86"/>
        <end position="110"/>
    </location>
</feature>
<reference evidence="16" key="2">
    <citation type="submission" date="2020-09" db="EMBL/GenBank/DDBJ databases">
        <authorList>
            <person name="Sun Q."/>
            <person name="Zhou Y."/>
        </authorList>
    </citation>
    <scope>NUCLEOTIDE SEQUENCE</scope>
    <source>
        <strain evidence="16">CGMCC 1.15454</strain>
    </source>
</reference>
<evidence type="ECO:0000256" key="8">
    <source>
        <dbReference type="ARBA" id="ARBA00022989"/>
    </source>
</evidence>
<comment type="subcellular location">
    <subcellularLocation>
        <location evidence="1 14">Cell membrane</location>
        <topology evidence="1 14">Multi-pass membrane protein</topology>
    </subcellularLocation>
</comment>
<dbReference type="Pfam" id="PF09924">
    <property type="entry name" value="LPG_synthase_C"/>
    <property type="match status" value="1"/>
</dbReference>
<feature type="transmembrane region" description="Helical" evidence="14">
    <location>
        <begin position="193"/>
        <end position="217"/>
    </location>
</feature>
<feature type="transmembrane region" description="Helical" evidence="14">
    <location>
        <begin position="485"/>
        <end position="510"/>
    </location>
</feature>
<dbReference type="SUPFAM" id="SSF55729">
    <property type="entry name" value="Acyl-CoA N-acyltransferases (Nat)"/>
    <property type="match status" value="1"/>
</dbReference>
<proteinExistence type="inferred from homology"/>
<keyword evidence="6 14" id="KW-0808">Transferase</keyword>
<dbReference type="PANTHER" id="PTHR34697">
    <property type="entry name" value="PHOSPHATIDYLGLYCEROL LYSYLTRANSFERASE"/>
    <property type="match status" value="1"/>
</dbReference>
<reference evidence="16" key="1">
    <citation type="journal article" date="2014" name="Int. J. Syst. Evol. Microbiol.">
        <title>Complete genome sequence of Corynebacterium casei LMG S-19264T (=DSM 44701T), isolated from a smear-ripened cheese.</title>
        <authorList>
            <consortium name="US DOE Joint Genome Institute (JGI-PGF)"/>
            <person name="Walter F."/>
            <person name="Albersmeier A."/>
            <person name="Kalinowski J."/>
            <person name="Ruckert C."/>
        </authorList>
    </citation>
    <scope>NUCLEOTIDE SEQUENCE</scope>
    <source>
        <strain evidence="16">CGMCC 1.15454</strain>
    </source>
</reference>
<evidence type="ECO:0000256" key="5">
    <source>
        <dbReference type="ARBA" id="ARBA00022475"/>
    </source>
</evidence>
<dbReference type="EC" id="2.3.2.3" evidence="3 14"/>
<comment type="similarity">
    <text evidence="2 14">Belongs to the LPG synthase family.</text>
</comment>
<dbReference type="GO" id="GO:0050071">
    <property type="term" value="F:phosphatidylglycerol lysyltransferase activity"/>
    <property type="evidence" value="ECO:0007669"/>
    <property type="project" value="UniProtKB-EC"/>
</dbReference>
<dbReference type="GO" id="GO:0005886">
    <property type="term" value="C:plasma membrane"/>
    <property type="evidence" value="ECO:0007669"/>
    <property type="project" value="UniProtKB-SubCell"/>
</dbReference>
<feature type="transmembrane region" description="Helical" evidence="14">
    <location>
        <begin position="369"/>
        <end position="389"/>
    </location>
</feature>
<evidence type="ECO:0000256" key="6">
    <source>
        <dbReference type="ARBA" id="ARBA00022679"/>
    </source>
</evidence>
<dbReference type="InterPro" id="IPR022791">
    <property type="entry name" value="L-PG_synthase/AglD"/>
</dbReference>
<evidence type="ECO:0000256" key="12">
    <source>
        <dbReference type="ARBA" id="ARBA00031899"/>
    </source>
</evidence>
<keyword evidence="9 14" id="KW-0443">Lipid metabolism</keyword>
<evidence type="ECO:0000256" key="14">
    <source>
        <dbReference type="RuleBase" id="RU363042"/>
    </source>
</evidence>
<organism evidence="16 17">
    <name type="scientific">Lentibacillus populi</name>
    <dbReference type="NCBI Taxonomy" id="1827502"/>
    <lineage>
        <taxon>Bacteria</taxon>
        <taxon>Bacillati</taxon>
        <taxon>Bacillota</taxon>
        <taxon>Bacilli</taxon>
        <taxon>Bacillales</taxon>
        <taxon>Bacillaceae</taxon>
        <taxon>Lentibacillus</taxon>
    </lineage>
</organism>
<keyword evidence="11 14" id="KW-0046">Antibiotic resistance</keyword>
<comment type="caution">
    <text evidence="16">The sequence shown here is derived from an EMBL/GenBank/DDBJ whole genome shotgun (WGS) entry which is preliminary data.</text>
</comment>
<evidence type="ECO:0000256" key="10">
    <source>
        <dbReference type="ARBA" id="ARBA00023136"/>
    </source>
</evidence>
<evidence type="ECO:0000259" key="15">
    <source>
        <dbReference type="Pfam" id="PF09924"/>
    </source>
</evidence>
<dbReference type="InterPro" id="IPR051211">
    <property type="entry name" value="PG_lysyltransferase"/>
</dbReference>
<feature type="transmembrane region" description="Helical" evidence="14">
    <location>
        <begin position="130"/>
        <end position="151"/>
    </location>
</feature>
<dbReference type="Pfam" id="PF03706">
    <property type="entry name" value="LPG_synthase_TM"/>
    <property type="match status" value="1"/>
</dbReference>
<sequence length="868" mass="98496">MIKNKEQWTRFGKIAFMIGVMAIIFFQGKKELQNISLKEALKIVNQISIVHVVIIIIVALISVGTMFFYDYFFIRSQHLKVKKTKIFGVSWIANSFNGIFGFGGLVGAGIRGMLYREYTKNSSDLAKGIAWLAPAAAMGLSFFSFLALVGLFPIKEMLAEKSWLFLVLLGTSLLTPIYIGLSRYRKSTYFSPLITIQYSIVSIMEWLGAGVVLYLSFVFVDIKLTFLQVFGIFIVAAVTGFISMVPGGFGSFDLVVLLSGEVYGINSEMLLTALLLYRFAYYLVPFVIGLILSSVEVTSTVMKKSEDNYMITSIVEISGVLWALQRRVFNKLGNWSLSLLAFITGYFLIVVPVVDIITIHGLGKSKLSLFTLDSYNLALFVCGITLWYFMKEQYYRTKRSLHILTVTLIISTILLLFQSENIIIGLMAAAHLIVLVLLRKQFNRQSLPFTSASVRWLVYLCGICFILFVVLVRESLLFVDYNKPLYGVFSIGFSGCLLAFLYVLLSIIIYEKSHQIVIGEAYSDEKLTGFLQKYGGHSLSHLGFLGDKRMFFSDDRKAMLQFAVTGKNIIVLGDPQGDKKSFENVLIKLNEAADYFGYRCIFYQISEELLPLYHDLGFLFFKLGEEAVVDLDSFTISGKKKAGLRSTFNRFEKNGYTFSVNDLPLSDDFLQEMKYVSDEWLGKKREKQFSLGYFDKDYLARTPIAVLRDKEGTMIAFMNIMPTYQEGVVSVDLMRYLPDAPGGATDVMFIHLFQWAKEKGYTKFNIGMAPLSNVGCTKHSFLRERIAEAVFNNIRYMYKFSGLRNFKNKYHPEWSGKYLAYRKNYSLASIMLQITKLISKGGKSFGPRDSLKEDTDSEIVKKKIRNAM</sequence>
<keyword evidence="7 14" id="KW-0812">Transmembrane</keyword>
<feature type="transmembrane region" description="Helical" evidence="14">
    <location>
        <begin position="335"/>
        <end position="357"/>
    </location>
</feature>
<dbReference type="GO" id="GO:0006629">
    <property type="term" value="P:lipid metabolic process"/>
    <property type="evidence" value="ECO:0007669"/>
    <property type="project" value="UniProtKB-KW"/>
</dbReference>
<feature type="transmembrane region" description="Helical" evidence="14">
    <location>
        <begin position="454"/>
        <end position="473"/>
    </location>
</feature>
<accession>A0A9W5TYC5</accession>
<evidence type="ECO:0000256" key="3">
    <source>
        <dbReference type="ARBA" id="ARBA00012014"/>
    </source>
</evidence>
<evidence type="ECO:0000256" key="7">
    <source>
        <dbReference type="ARBA" id="ARBA00022692"/>
    </source>
</evidence>
<evidence type="ECO:0000256" key="11">
    <source>
        <dbReference type="ARBA" id="ARBA00023251"/>
    </source>
</evidence>
<feature type="transmembrane region" description="Helical" evidence="14">
    <location>
        <begin position="269"/>
        <end position="295"/>
    </location>
</feature>
<dbReference type="PANTHER" id="PTHR34697:SF2">
    <property type="entry name" value="PHOSPHATIDYLGLYCEROL LYSYLTRANSFERASE"/>
    <property type="match status" value="1"/>
</dbReference>